<sequence>MIFTKNERKIHYMGAILEYKCPCCSGPLQFDTDAQKMKCPYCDNEFDAETLKSNDDILKEEKPDMMDWSSQPGNEWMQGELEGQKVYLCNSCGGQIVCDDTTGATDCPYCGSPVVMVGQFAGDKRPDIIIPFKLDKEAAKNGFKQHLCKKRLLPKAFRTDSYIDDIKGVYVPFWLYDAHADAQAYFHGTKVKSWSDDKYNYTKTSHYRLYRNGSMDYERVPVDGSSKMADDLMESLEPFTADGEVAFQTAYLSGYIADKYDVDSNESNARANERIKKSTLDRLTSTTTDFTSVTTESSSVQLDNGTVKYALYPVWLLTAKWNGDIYNFAMNGQTGKFVGNLPLDKGAYWRWTGLIALIATVAALAVSAFVLLN</sequence>
<proteinExistence type="predicted"/>
<reference evidence="2 3" key="2">
    <citation type="submission" date="2010-03" db="EMBL/GenBank/DDBJ databases">
        <authorList>
            <person name="Pajon A."/>
        </authorList>
    </citation>
    <scope>NUCLEOTIDE SEQUENCE [LARGE SCALE GENOMIC DNA]</scope>
    <source>
        <strain evidence="2 3">70/3</strain>
    </source>
</reference>
<dbReference type="KEGG" id="esu:EUS_25560"/>
<protein>
    <recommendedName>
        <fullName evidence="4">Replication restart DNA helicase PriA</fullName>
    </recommendedName>
</protein>
<feature type="transmembrane region" description="Helical" evidence="1">
    <location>
        <begin position="348"/>
        <end position="372"/>
    </location>
</feature>
<dbReference type="Gene3D" id="2.20.28.30">
    <property type="entry name" value="RNA polymerase ii, chain L"/>
    <property type="match status" value="2"/>
</dbReference>
<evidence type="ECO:0000256" key="1">
    <source>
        <dbReference type="SAM" id="Phobius"/>
    </source>
</evidence>
<keyword evidence="1" id="KW-1133">Transmembrane helix</keyword>
<evidence type="ECO:0000313" key="2">
    <source>
        <dbReference type="EMBL" id="CBK97501.1"/>
    </source>
</evidence>
<accession>D4JWN2</accession>
<reference evidence="2 3" key="1">
    <citation type="submission" date="2010-03" db="EMBL/GenBank/DDBJ databases">
        <title>The genome sequence of Eubacterium siraeum 70/3.</title>
        <authorList>
            <consortium name="metaHIT consortium -- http://www.metahit.eu/"/>
            <person name="Pajon A."/>
            <person name="Turner K."/>
            <person name="Parkhill J."/>
            <person name="Duncan S."/>
            <person name="Flint H."/>
        </authorList>
    </citation>
    <scope>NUCLEOTIDE SEQUENCE [LARGE SCALE GENOMIC DNA]</scope>
    <source>
        <strain evidence="2 3">70/3</strain>
    </source>
</reference>
<dbReference type="AlphaFoldDB" id="D4JWN2"/>
<keyword evidence="1" id="KW-0472">Membrane</keyword>
<evidence type="ECO:0008006" key="4">
    <source>
        <dbReference type="Google" id="ProtNLM"/>
    </source>
</evidence>
<dbReference type="PATRIC" id="fig|657319.3.peg.325"/>
<gene>
    <name evidence="2" type="ORF">EUS_25560</name>
</gene>
<dbReference type="BioCyc" id="ESIR657319:G136K-2161-MONOMER"/>
<evidence type="ECO:0000313" key="3">
    <source>
        <dbReference type="Proteomes" id="UP000008803"/>
    </source>
</evidence>
<organism evidence="2 3">
    <name type="scientific">[Eubacterium] siraeum 70/3</name>
    <dbReference type="NCBI Taxonomy" id="657319"/>
    <lineage>
        <taxon>Bacteria</taxon>
        <taxon>Bacillati</taxon>
        <taxon>Bacillota</taxon>
        <taxon>Clostridia</taxon>
        <taxon>Eubacteriales</taxon>
        <taxon>Oscillospiraceae</taxon>
        <taxon>Oscillospiraceae incertae sedis</taxon>
    </lineage>
</organism>
<dbReference type="EMBL" id="FP929044">
    <property type="protein sequence ID" value="CBK97501.1"/>
    <property type="molecule type" value="Genomic_DNA"/>
</dbReference>
<keyword evidence="1" id="KW-0812">Transmembrane</keyword>
<dbReference type="Proteomes" id="UP000008803">
    <property type="component" value="Chromosome"/>
</dbReference>
<dbReference type="HOGENOM" id="CLU_039030_0_0_9"/>
<name>D4JWN2_9FIRM</name>